<comment type="caution">
    <text evidence="1">The sequence shown here is derived from an EMBL/GenBank/DDBJ whole genome shotgun (WGS) entry which is preliminary data.</text>
</comment>
<dbReference type="AlphaFoldDB" id="A0A6A5HK08"/>
<name>A0A6A5HK08_CAERE</name>
<evidence type="ECO:0000313" key="2">
    <source>
        <dbReference type="Proteomes" id="UP000483820"/>
    </source>
</evidence>
<dbReference type="CTD" id="9826366"/>
<evidence type="ECO:0008006" key="3">
    <source>
        <dbReference type="Google" id="ProtNLM"/>
    </source>
</evidence>
<dbReference type="GeneID" id="9826366"/>
<dbReference type="PANTHER" id="PTHR31379:SF1">
    <property type="entry name" value="F-BOX C PROTEIN-RELATED"/>
    <property type="match status" value="1"/>
</dbReference>
<reference evidence="1 2" key="1">
    <citation type="submission" date="2019-12" db="EMBL/GenBank/DDBJ databases">
        <title>Chromosome-level assembly of the Caenorhabditis remanei genome.</title>
        <authorList>
            <person name="Teterina A.A."/>
            <person name="Willis J.H."/>
            <person name="Phillips P.C."/>
        </authorList>
    </citation>
    <scope>NUCLEOTIDE SEQUENCE [LARGE SCALE GENOMIC DNA]</scope>
    <source>
        <strain evidence="1 2">PX506</strain>
        <tissue evidence="1">Whole organism</tissue>
    </source>
</reference>
<dbReference type="EMBL" id="WUAV01000002">
    <property type="protein sequence ID" value="KAF1767451.1"/>
    <property type="molecule type" value="Genomic_DNA"/>
</dbReference>
<gene>
    <name evidence="1" type="ORF">GCK72_007410</name>
</gene>
<dbReference type="KEGG" id="crq:GCK72_007410"/>
<sequence>MSRPLSYLSLKCVILFLEPHSRFKVIASMPSLKFADLAIPFHIHNLDLEQSKFKINQAEFKFDMVKIFNKDKTRYNEYFRLTINYITHEYLTAQESIEKAMWYLAKKLFRDNMIVTNLSLRSEGEVRLTWLPFDLKLKTHRLFVGQGASLIQAKQLTRDCDPTIQRV</sequence>
<organism evidence="1 2">
    <name type="scientific">Caenorhabditis remanei</name>
    <name type="common">Caenorhabditis vulgaris</name>
    <dbReference type="NCBI Taxonomy" id="31234"/>
    <lineage>
        <taxon>Eukaryota</taxon>
        <taxon>Metazoa</taxon>
        <taxon>Ecdysozoa</taxon>
        <taxon>Nematoda</taxon>
        <taxon>Chromadorea</taxon>
        <taxon>Rhabditida</taxon>
        <taxon>Rhabditina</taxon>
        <taxon>Rhabditomorpha</taxon>
        <taxon>Rhabditoidea</taxon>
        <taxon>Rhabditidae</taxon>
        <taxon>Peloderinae</taxon>
        <taxon>Caenorhabditis</taxon>
    </lineage>
</organism>
<dbReference type="RefSeq" id="XP_003100142.2">
    <property type="nucleotide sequence ID" value="XM_003100094.2"/>
</dbReference>
<dbReference type="Proteomes" id="UP000483820">
    <property type="component" value="Chromosome II"/>
</dbReference>
<accession>A0A6A5HK08</accession>
<dbReference type="InterPro" id="IPR021942">
    <property type="entry name" value="DUF3557"/>
</dbReference>
<protein>
    <recommendedName>
        <fullName evidence="3">DUF38 domain-containing protein</fullName>
    </recommendedName>
</protein>
<dbReference type="PANTHER" id="PTHR31379">
    <property type="entry name" value="F-BOX C PROTEIN-RELATED-RELATED"/>
    <property type="match status" value="1"/>
</dbReference>
<evidence type="ECO:0000313" key="1">
    <source>
        <dbReference type="EMBL" id="KAF1767451.1"/>
    </source>
</evidence>
<proteinExistence type="predicted"/>